<feature type="non-terminal residue" evidence="1">
    <location>
        <position position="68"/>
    </location>
</feature>
<reference evidence="1" key="1">
    <citation type="submission" date="2021-06" db="EMBL/GenBank/DDBJ databases">
        <authorList>
            <person name="Kallberg Y."/>
            <person name="Tangrot J."/>
            <person name="Rosling A."/>
        </authorList>
    </citation>
    <scope>NUCLEOTIDE SEQUENCE</scope>
    <source>
        <strain evidence="1">IL203A</strain>
    </source>
</reference>
<comment type="caution">
    <text evidence="1">The sequence shown here is derived from an EMBL/GenBank/DDBJ whole genome shotgun (WGS) entry which is preliminary data.</text>
</comment>
<gene>
    <name evidence="1" type="ORF">DHETER_LOCUS10616</name>
</gene>
<name>A0ACA9P055_9GLOM</name>
<keyword evidence="2" id="KW-1185">Reference proteome</keyword>
<accession>A0ACA9P055</accession>
<dbReference type="EMBL" id="CAJVPU010021220">
    <property type="protein sequence ID" value="CAG8680281.1"/>
    <property type="molecule type" value="Genomic_DNA"/>
</dbReference>
<sequence>MIEVDEFLNISDENIIYEVPDDKVIEELVNTFSSEDTNESSEMDNSDKLDNSIELPIISAAAALENLK</sequence>
<protein>
    <submittedName>
        <fullName evidence="1">15418_t:CDS:1</fullName>
    </submittedName>
</protein>
<organism evidence="1 2">
    <name type="scientific">Dentiscutata heterogama</name>
    <dbReference type="NCBI Taxonomy" id="1316150"/>
    <lineage>
        <taxon>Eukaryota</taxon>
        <taxon>Fungi</taxon>
        <taxon>Fungi incertae sedis</taxon>
        <taxon>Mucoromycota</taxon>
        <taxon>Glomeromycotina</taxon>
        <taxon>Glomeromycetes</taxon>
        <taxon>Diversisporales</taxon>
        <taxon>Gigasporaceae</taxon>
        <taxon>Dentiscutata</taxon>
    </lineage>
</organism>
<dbReference type="Proteomes" id="UP000789702">
    <property type="component" value="Unassembled WGS sequence"/>
</dbReference>
<evidence type="ECO:0000313" key="2">
    <source>
        <dbReference type="Proteomes" id="UP000789702"/>
    </source>
</evidence>
<evidence type="ECO:0000313" key="1">
    <source>
        <dbReference type="EMBL" id="CAG8680281.1"/>
    </source>
</evidence>
<proteinExistence type="predicted"/>